<dbReference type="Proteomes" id="UP000289856">
    <property type="component" value="Chromosome"/>
</dbReference>
<dbReference type="KEGG" id="cohn:KCTCHS21_01700"/>
<reference evidence="1 2" key="1">
    <citation type="submission" date="2019-01" db="EMBL/GenBank/DDBJ databases">
        <title>Complete genome sequence of Cohnella hallensis HS21 isolated from Korean fir (Abies koreana) rhizospheric soil.</title>
        <authorList>
            <person name="Jiang L."/>
            <person name="Kang S.W."/>
            <person name="Kim S."/>
            <person name="Jung J."/>
            <person name="Kim C.Y."/>
            <person name="Kim D.H."/>
            <person name="Kim S.W."/>
            <person name="Lee J."/>
        </authorList>
    </citation>
    <scope>NUCLEOTIDE SEQUENCE [LARGE SCALE GENOMIC DNA]</scope>
    <source>
        <strain evidence="1 2">HS21</strain>
    </source>
</reference>
<name>A0A3T1CY86_9BACL</name>
<dbReference type="AlphaFoldDB" id="A0A3T1CY86"/>
<evidence type="ECO:0000313" key="1">
    <source>
        <dbReference type="EMBL" id="BBI30771.1"/>
    </source>
</evidence>
<dbReference type="EMBL" id="AP019400">
    <property type="protein sequence ID" value="BBI30771.1"/>
    <property type="molecule type" value="Genomic_DNA"/>
</dbReference>
<proteinExistence type="predicted"/>
<gene>
    <name evidence="1" type="ORF">KCTCHS21_01700</name>
</gene>
<organism evidence="1 2">
    <name type="scientific">Cohnella abietis</name>
    <dbReference type="NCBI Taxonomy" id="2507935"/>
    <lineage>
        <taxon>Bacteria</taxon>
        <taxon>Bacillati</taxon>
        <taxon>Bacillota</taxon>
        <taxon>Bacilli</taxon>
        <taxon>Bacillales</taxon>
        <taxon>Paenibacillaceae</taxon>
        <taxon>Cohnella</taxon>
    </lineage>
</organism>
<dbReference type="RefSeq" id="WP_130604698.1">
    <property type="nucleotide sequence ID" value="NZ_AP019400.1"/>
</dbReference>
<sequence>MIPGEGPTKIKNAMQLNLSIDVDSLDPELLKMLAFRISMRIKDQKRDFELTNIYLSFVDKNGNENRDWQNFGLGINVITGYFKQPTKTSPDNFYQWVEDQFMLSEDDNWLMENEAWTTLSEKSRP</sequence>
<keyword evidence="2" id="KW-1185">Reference proteome</keyword>
<evidence type="ECO:0000313" key="2">
    <source>
        <dbReference type="Proteomes" id="UP000289856"/>
    </source>
</evidence>
<accession>A0A3T1CY86</accession>
<protein>
    <submittedName>
        <fullName evidence="1">Uncharacterized protein</fullName>
    </submittedName>
</protein>
<dbReference type="OrthoDB" id="3035252at2"/>